<accession>A0A3L6T6H7</accession>
<dbReference type="EMBL" id="PQIB02000003">
    <property type="protein sequence ID" value="RLN31218.1"/>
    <property type="molecule type" value="Genomic_DNA"/>
</dbReference>
<protein>
    <submittedName>
        <fullName evidence="2">Uncharacterized protein</fullName>
    </submittedName>
</protein>
<dbReference type="AlphaFoldDB" id="A0A3L6T6H7"/>
<proteinExistence type="predicted"/>
<feature type="region of interest" description="Disordered" evidence="1">
    <location>
        <begin position="1"/>
        <end position="54"/>
    </location>
</feature>
<evidence type="ECO:0000313" key="3">
    <source>
        <dbReference type="Proteomes" id="UP000275267"/>
    </source>
</evidence>
<comment type="caution">
    <text evidence="2">The sequence shown here is derived from an EMBL/GenBank/DDBJ whole genome shotgun (WGS) entry which is preliminary data.</text>
</comment>
<keyword evidence="3" id="KW-1185">Reference proteome</keyword>
<evidence type="ECO:0000313" key="2">
    <source>
        <dbReference type="EMBL" id="RLN31218.1"/>
    </source>
</evidence>
<gene>
    <name evidence="2" type="ORF">C2845_PM05G05240</name>
</gene>
<dbReference type="Proteomes" id="UP000275267">
    <property type="component" value="Unassembled WGS sequence"/>
</dbReference>
<feature type="compositionally biased region" description="Polar residues" evidence="1">
    <location>
        <begin position="28"/>
        <end position="42"/>
    </location>
</feature>
<feature type="compositionally biased region" description="Basic and acidic residues" evidence="1">
    <location>
        <begin position="7"/>
        <end position="16"/>
    </location>
</feature>
<organism evidence="2 3">
    <name type="scientific">Panicum miliaceum</name>
    <name type="common">Proso millet</name>
    <name type="synonym">Broomcorn millet</name>
    <dbReference type="NCBI Taxonomy" id="4540"/>
    <lineage>
        <taxon>Eukaryota</taxon>
        <taxon>Viridiplantae</taxon>
        <taxon>Streptophyta</taxon>
        <taxon>Embryophyta</taxon>
        <taxon>Tracheophyta</taxon>
        <taxon>Spermatophyta</taxon>
        <taxon>Magnoliopsida</taxon>
        <taxon>Liliopsida</taxon>
        <taxon>Poales</taxon>
        <taxon>Poaceae</taxon>
        <taxon>PACMAD clade</taxon>
        <taxon>Panicoideae</taxon>
        <taxon>Panicodae</taxon>
        <taxon>Paniceae</taxon>
        <taxon>Panicinae</taxon>
        <taxon>Panicum</taxon>
        <taxon>Panicum sect. Panicum</taxon>
    </lineage>
</organism>
<feature type="compositionally biased region" description="Pro residues" evidence="1">
    <location>
        <begin position="117"/>
        <end position="134"/>
    </location>
</feature>
<sequence length="314" mass="33309">MRPKVGRRSECPRRCTESTSVGAPLPLESSTPSGSYLTCSDRGSSKTSKELSALSESKLHKFRPGAIVTSTTNKAIVYSLPPVALPAEPCRQVGPTPSHASSTVRDPPIRSALAHAPQPPPMPSAPRPRRPPPPPLPLYRALAVRLVSLNVLLDLHAHLASFPPLPRSRPTLMSGGVAQRLLGSGSWCAYPLGDGGKHQRCGSSSQPLPHRLGTSRRVCRPCSAPGRSSWTRTHAWPRAGNAAATQSISQAGESAALACAWEHARVPLDLGAVKRGSTGKHQGSYASLVLLRLLICFGEGRRAREEKGAAMLLA</sequence>
<evidence type="ECO:0000256" key="1">
    <source>
        <dbReference type="SAM" id="MobiDB-lite"/>
    </source>
</evidence>
<name>A0A3L6T6H7_PANMI</name>
<feature type="region of interest" description="Disordered" evidence="1">
    <location>
        <begin position="110"/>
        <end position="134"/>
    </location>
</feature>
<reference evidence="3" key="1">
    <citation type="journal article" date="2019" name="Nat. Commun.">
        <title>The genome of broomcorn millet.</title>
        <authorList>
            <person name="Zou C."/>
            <person name="Miki D."/>
            <person name="Li D."/>
            <person name="Tang Q."/>
            <person name="Xiao L."/>
            <person name="Rajput S."/>
            <person name="Deng P."/>
            <person name="Jia W."/>
            <person name="Huang R."/>
            <person name="Zhang M."/>
            <person name="Sun Y."/>
            <person name="Hu J."/>
            <person name="Fu X."/>
            <person name="Schnable P.S."/>
            <person name="Li F."/>
            <person name="Zhang H."/>
            <person name="Feng B."/>
            <person name="Zhu X."/>
            <person name="Liu R."/>
            <person name="Schnable J.C."/>
            <person name="Zhu J.-K."/>
            <person name="Zhang H."/>
        </authorList>
    </citation>
    <scope>NUCLEOTIDE SEQUENCE [LARGE SCALE GENOMIC DNA]</scope>
</reference>